<dbReference type="InterPro" id="IPR029063">
    <property type="entry name" value="SAM-dependent_MTases_sf"/>
</dbReference>
<organism evidence="1 2">
    <name type="scientific">Leucocoprinus birnbaumii</name>
    <dbReference type="NCBI Taxonomy" id="56174"/>
    <lineage>
        <taxon>Eukaryota</taxon>
        <taxon>Fungi</taxon>
        <taxon>Dikarya</taxon>
        <taxon>Basidiomycota</taxon>
        <taxon>Agaricomycotina</taxon>
        <taxon>Agaricomycetes</taxon>
        <taxon>Agaricomycetidae</taxon>
        <taxon>Agaricales</taxon>
        <taxon>Agaricineae</taxon>
        <taxon>Agaricaceae</taxon>
        <taxon>Leucocoprinus</taxon>
    </lineage>
</organism>
<dbReference type="AlphaFoldDB" id="A0AAD5VYV9"/>
<reference evidence="1" key="1">
    <citation type="submission" date="2022-07" db="EMBL/GenBank/DDBJ databases">
        <title>Genome Sequence of Leucocoprinus birnbaumii.</title>
        <authorList>
            <person name="Buettner E."/>
        </authorList>
    </citation>
    <scope>NUCLEOTIDE SEQUENCE</scope>
    <source>
        <strain evidence="1">VT141</strain>
    </source>
</reference>
<accession>A0AAD5VYV9</accession>
<sequence length="283" mass="30924">MPGPSADHSVDAATLLAAPRKDGSVYPLSQTEEERDRLYVLGNILLNALGNVQVHAPVDLSKRGAAVLESGTGPGDWLLDLAKTAPAEAELIGIDISTTFFPSPTALPPNFSLVHQRFLFAALRFNEWVTAIGNIYNVLEPGGWFQLFEIDDWISTGPMLRLFSLCQENMVKARGGEGLFPHGYVAWKKMMEDAGFINIRITFPETPVGKWAGKAGEGHQQNVVTLLKGTKAVVLRHEGLGIVSGGEEEYDDWAAKVEREIEEGATKPAARWVMICAQKPDEK</sequence>
<gene>
    <name evidence="1" type="ORF">NP233_g2512</name>
</gene>
<dbReference type="Proteomes" id="UP001213000">
    <property type="component" value="Unassembled WGS sequence"/>
</dbReference>
<evidence type="ECO:0000313" key="1">
    <source>
        <dbReference type="EMBL" id="KAJ3573320.1"/>
    </source>
</evidence>
<evidence type="ECO:0000313" key="2">
    <source>
        <dbReference type="Proteomes" id="UP001213000"/>
    </source>
</evidence>
<protein>
    <recommendedName>
        <fullName evidence="3">S-adenosyl-L-methionine-dependent methyltransferase</fullName>
    </recommendedName>
</protein>
<evidence type="ECO:0008006" key="3">
    <source>
        <dbReference type="Google" id="ProtNLM"/>
    </source>
</evidence>
<dbReference type="EMBL" id="JANIEX010000107">
    <property type="protein sequence ID" value="KAJ3573320.1"/>
    <property type="molecule type" value="Genomic_DNA"/>
</dbReference>
<proteinExistence type="predicted"/>
<keyword evidence="2" id="KW-1185">Reference proteome</keyword>
<comment type="caution">
    <text evidence="1">The sequence shown here is derived from an EMBL/GenBank/DDBJ whole genome shotgun (WGS) entry which is preliminary data.</text>
</comment>
<dbReference type="SUPFAM" id="SSF53335">
    <property type="entry name" value="S-adenosyl-L-methionine-dependent methyltransferases"/>
    <property type="match status" value="1"/>
</dbReference>
<name>A0AAD5VYV9_9AGAR</name>
<dbReference type="Gene3D" id="3.40.50.150">
    <property type="entry name" value="Vaccinia Virus protein VP39"/>
    <property type="match status" value="1"/>
</dbReference>